<protein>
    <submittedName>
        <fullName evidence="2">DUF547 domain-containing protein</fullName>
    </submittedName>
</protein>
<reference evidence="2 3" key="1">
    <citation type="submission" date="2023-09" db="EMBL/GenBank/DDBJ databases">
        <title>Thalassobella suaedae gen. nov., sp. nov., a marine bacterium of the family Flavobacteriaceae isolated from a halophyte Suaeda japonica.</title>
        <authorList>
            <person name="Lee S.Y."/>
            <person name="Hwang C.Y."/>
        </authorList>
    </citation>
    <scope>NUCLEOTIDE SEQUENCE [LARGE SCALE GENOMIC DNA]</scope>
    <source>
        <strain evidence="2 3">HL-DH14</strain>
    </source>
</reference>
<proteinExistence type="predicted"/>
<evidence type="ECO:0000259" key="1">
    <source>
        <dbReference type="Pfam" id="PF04784"/>
    </source>
</evidence>
<dbReference type="InterPro" id="IPR006869">
    <property type="entry name" value="DUF547"/>
</dbReference>
<feature type="domain" description="DUF547" evidence="1">
    <location>
        <begin position="127"/>
        <end position="231"/>
    </location>
</feature>
<dbReference type="RefSeq" id="WP_415864907.1">
    <property type="nucleotide sequence ID" value="NZ_CP134537.1"/>
</dbReference>
<evidence type="ECO:0000313" key="3">
    <source>
        <dbReference type="Proteomes" id="UP001302806"/>
    </source>
</evidence>
<dbReference type="EMBL" id="CP134537">
    <property type="protein sequence ID" value="WNH08163.1"/>
    <property type="molecule type" value="Genomic_DNA"/>
</dbReference>
<organism evidence="2 3">
    <name type="scientific">Thalassobellus suaedae</name>
    <dbReference type="NCBI Taxonomy" id="3074124"/>
    <lineage>
        <taxon>Bacteria</taxon>
        <taxon>Pseudomonadati</taxon>
        <taxon>Bacteroidota</taxon>
        <taxon>Flavobacteriia</taxon>
        <taxon>Flavobacteriales</taxon>
        <taxon>Flavobacteriaceae</taxon>
        <taxon>Thalassobellus</taxon>
    </lineage>
</organism>
<gene>
    <name evidence="2" type="ORF">RHP51_13440</name>
</gene>
<dbReference type="PANTHER" id="PTHR46361:SF3">
    <property type="entry name" value="ELECTRON CARRIER_ PROTEIN DISULFIDE OXIDOREDUCTASE"/>
    <property type="match status" value="1"/>
</dbReference>
<dbReference type="Proteomes" id="UP001302806">
    <property type="component" value="Chromosome"/>
</dbReference>
<sequence>MKYYSLIFIICCFSACSGTKLVAKKTSEISKTENDTMGYKNKPVKSIPYKTTQEITKTKLDETSTEKPVEFNQALTKRFIETQQLWDDLLRKHVTNSGLVNYTTFKENRKSLTTYITLLSQKLPDDNLPKEDKLAYWINAYNAMTIDLILRNYPVNSIKDIKDPWKQRLWKLGDKWYNLEDIEHSILRKMNEPRIHFAIVCASYSCPKLLNKAYTASKLELQLTNATRDFLIDKNRNNITANKLELSKIFQWFSKDFKQDGSLIDFLNKYSIIKISNKAKMSFNDYNWSLNE</sequence>
<dbReference type="PANTHER" id="PTHR46361">
    <property type="entry name" value="ELECTRON CARRIER/ PROTEIN DISULFIDE OXIDOREDUCTASE"/>
    <property type="match status" value="1"/>
</dbReference>
<evidence type="ECO:0000313" key="2">
    <source>
        <dbReference type="EMBL" id="WNH08163.1"/>
    </source>
</evidence>
<dbReference type="Pfam" id="PF04784">
    <property type="entry name" value="DUF547"/>
    <property type="match status" value="1"/>
</dbReference>
<name>A0ABY9XQM4_9FLAO</name>
<accession>A0ABY9XQM4</accession>